<name>A0ABR2HXS2_9EUKA</name>
<reference evidence="2 3" key="1">
    <citation type="submission" date="2024-04" db="EMBL/GenBank/DDBJ databases">
        <title>Tritrichomonas musculus Genome.</title>
        <authorList>
            <person name="Alves-Ferreira E."/>
            <person name="Grigg M."/>
            <person name="Lorenzi H."/>
            <person name="Galac M."/>
        </authorList>
    </citation>
    <scope>NUCLEOTIDE SEQUENCE [LARGE SCALE GENOMIC DNA]</scope>
    <source>
        <strain evidence="2 3">EAF2021</strain>
    </source>
</reference>
<proteinExistence type="predicted"/>
<sequence>MDTDTTPEFMHTFTLWANNLPYYLDGPTFAKMSKKCGKLMGEGKTQGTLVQRVRTDTITAFINACQLQPFKVTKNTAFELQDIAAEWEVATLSKFVRDYIKSKDLTRPVPGNAIEEMLEHCKNKHYLETDVIACANMINTALDDDNFLKAPPELIFRSVLLALQKKITSDEKGEILNKDKLIEFVITLFNENAQAAAPLITLIDFQSLSPDQIDGIFQCPEIHEENVNFFLAWALSSLRSKAERDRVQSESRHTSEMSVMKELVQNAQTTAAQKMKEEHDAKFQELTAKITAQTEELQLLEDDTAELGDIIEKTIQEHNEKLEELEGLVEKMKVAADDYKEMASNLPKILKEEVTKEFEPIKEGFNTQFKELTEVHNAELQKIKEDIEAKALDAHGKSDALAGDVVKRNKNLSSQNGRISELKASLSVKIINDKLRYCKHIRDKENKFAPFQKRSGFWGVSSKQARAADDHITEINKRLVELCPLDGFE</sequence>
<organism evidence="2 3">
    <name type="scientific">Tritrichomonas musculus</name>
    <dbReference type="NCBI Taxonomy" id="1915356"/>
    <lineage>
        <taxon>Eukaryota</taxon>
        <taxon>Metamonada</taxon>
        <taxon>Parabasalia</taxon>
        <taxon>Tritrichomonadida</taxon>
        <taxon>Tritrichomonadidae</taxon>
        <taxon>Tritrichomonas</taxon>
    </lineage>
</organism>
<evidence type="ECO:0000313" key="2">
    <source>
        <dbReference type="EMBL" id="KAK8854460.1"/>
    </source>
</evidence>
<dbReference type="Proteomes" id="UP001470230">
    <property type="component" value="Unassembled WGS sequence"/>
</dbReference>
<evidence type="ECO:0000256" key="1">
    <source>
        <dbReference type="SAM" id="Coils"/>
    </source>
</evidence>
<protein>
    <submittedName>
        <fullName evidence="2">Uncharacterized protein</fullName>
    </submittedName>
</protein>
<evidence type="ECO:0000313" key="3">
    <source>
        <dbReference type="Proteomes" id="UP001470230"/>
    </source>
</evidence>
<feature type="coiled-coil region" evidence="1">
    <location>
        <begin position="276"/>
        <end position="342"/>
    </location>
</feature>
<comment type="caution">
    <text evidence="2">The sequence shown here is derived from an EMBL/GenBank/DDBJ whole genome shotgun (WGS) entry which is preliminary data.</text>
</comment>
<dbReference type="EMBL" id="JAPFFF010000021">
    <property type="protein sequence ID" value="KAK8854460.1"/>
    <property type="molecule type" value="Genomic_DNA"/>
</dbReference>
<keyword evidence="1" id="KW-0175">Coiled coil</keyword>
<keyword evidence="3" id="KW-1185">Reference proteome</keyword>
<accession>A0ABR2HXS2</accession>
<gene>
    <name evidence="2" type="ORF">M9Y10_017024</name>
</gene>